<gene>
    <name evidence="5" type="ORF">EMIHUDRAFT_221999</name>
</gene>
<dbReference type="InterPro" id="IPR050537">
    <property type="entry name" value="2-oxoacid_dehydrogenase"/>
</dbReference>
<dbReference type="InterPro" id="IPR000089">
    <property type="entry name" value="Biotin_lipoyl"/>
</dbReference>
<dbReference type="GO" id="GO:0005739">
    <property type="term" value="C:mitochondrion"/>
    <property type="evidence" value="ECO:0007669"/>
    <property type="project" value="TreeGrafter"/>
</dbReference>
<dbReference type="Gene3D" id="2.40.50.100">
    <property type="match status" value="1"/>
</dbReference>
<evidence type="ECO:0000256" key="1">
    <source>
        <dbReference type="ARBA" id="ARBA00007317"/>
    </source>
</evidence>
<dbReference type="Pfam" id="PF00364">
    <property type="entry name" value="Biotin_lipoyl"/>
    <property type="match status" value="1"/>
</dbReference>
<keyword evidence="2" id="KW-0450">Lipoyl</keyword>
<protein>
    <recommendedName>
        <fullName evidence="4">Lipoyl-binding domain-containing protein</fullName>
    </recommendedName>
</protein>
<dbReference type="GeneID" id="17286249"/>
<dbReference type="GO" id="GO:0004149">
    <property type="term" value="F:dihydrolipoyllysine-residue succinyltransferase activity"/>
    <property type="evidence" value="ECO:0007669"/>
    <property type="project" value="TreeGrafter"/>
</dbReference>
<dbReference type="InterPro" id="IPR011053">
    <property type="entry name" value="Single_hybrid_motif"/>
</dbReference>
<dbReference type="EMBL" id="KB863070">
    <property type="protein sequence ID" value="EOD40979.1"/>
    <property type="molecule type" value="Genomic_DNA"/>
</dbReference>
<dbReference type="HOGENOM" id="CLU_1811276_0_0_1"/>
<dbReference type="SUPFAM" id="SSF51230">
    <property type="entry name" value="Single hybrid motif"/>
    <property type="match status" value="1"/>
</dbReference>
<keyword evidence="3" id="KW-0809">Transit peptide</keyword>
<sequence length="144" mass="15648">MLAPHKLFRQATRRRLYTQLAPRAFSAASRLAAPASLARLDLARTPQPLAAPRRRWLATDGETVEVPVPEMGDSISEGTILSIAKKPGDYVALEETVAEVETDKVTVEVKSPHAGTIKEIHVAVDESVEARTALRFALTRASPP</sequence>
<proteinExistence type="inferred from homology"/>
<dbReference type="InterPro" id="IPR003016">
    <property type="entry name" value="2-oxoA_DH_lipoyl-BS"/>
</dbReference>
<feature type="domain" description="Lipoyl-binding" evidence="4">
    <location>
        <begin position="63"/>
        <end position="139"/>
    </location>
</feature>
<dbReference type="PANTHER" id="PTHR43416">
    <property type="entry name" value="DIHYDROLIPOYLLYSINE-RESIDUE SUCCINYLTRANSFERASE COMPONENT OF 2-OXOGLUTARATE DEHYDROGENASE COMPLEX, MITOCHONDRIAL-RELATED"/>
    <property type="match status" value="1"/>
</dbReference>
<name>R1G582_EMIHU</name>
<evidence type="ECO:0000313" key="5">
    <source>
        <dbReference type="EMBL" id="EOD40979.1"/>
    </source>
</evidence>
<dbReference type="RefSeq" id="XP_005793408.1">
    <property type="nucleotide sequence ID" value="XM_005793351.1"/>
</dbReference>
<evidence type="ECO:0000256" key="2">
    <source>
        <dbReference type="ARBA" id="ARBA00022823"/>
    </source>
</evidence>
<organism evidence="5">
    <name type="scientific">Emiliania huxleyi</name>
    <name type="common">Coccolithophore</name>
    <name type="synonym">Pontosphaera huxleyi</name>
    <dbReference type="NCBI Taxonomy" id="2903"/>
    <lineage>
        <taxon>Eukaryota</taxon>
        <taxon>Haptista</taxon>
        <taxon>Haptophyta</taxon>
        <taxon>Prymnesiophyceae</taxon>
        <taxon>Isochrysidales</taxon>
        <taxon>Noelaerhabdaceae</taxon>
        <taxon>Emiliania</taxon>
    </lineage>
</organism>
<reference evidence="5" key="1">
    <citation type="submission" date="2012-07" db="EMBL/GenBank/DDBJ databases">
        <title>Genome variability drives Emilianias global distribution.</title>
        <authorList>
            <consortium name="DOE Joint Genome Institute"/>
            <person name="Read B."/>
            <person name="Kegel J."/>
            <person name="Klute M."/>
            <person name="Kuo A."/>
            <person name="Lefebvre S.C."/>
            <person name="Maumus F."/>
            <person name="Mayer C."/>
            <person name="Miller J."/>
            <person name="Allen A."/>
            <person name="Bidle K."/>
            <person name="Borodovsky M."/>
            <person name="Bowler C."/>
            <person name="Brownlee C."/>
            <person name="Claverie J.-M."/>
            <person name="Cock M."/>
            <person name="De Vargas C."/>
            <person name="Elias M."/>
            <person name="Frickenhaus S."/>
            <person name="Gladyshev V.N."/>
            <person name="Gonzalez K."/>
            <person name="Guda C."/>
            <person name="Hadaegh A."/>
            <person name="Herman E."/>
            <person name="Iglesias-Rodriguez D."/>
            <person name="Jones B."/>
            <person name="Lawson T."/>
            <person name="Leese F."/>
            <person name="Lin Y.-C."/>
            <person name="Lindquist E."/>
            <person name="Lobanov A."/>
            <person name="Lucas S."/>
            <person name="Malik S.-H.B."/>
            <person name="Marsh M.E."/>
            <person name="Mock T."/>
            <person name="Monier A."/>
            <person name="Moreau H."/>
            <person name="Mueller-Roeber B."/>
            <person name="Napier J."/>
            <person name="Ogata H."/>
            <person name="Parker M."/>
            <person name="Probert I."/>
            <person name="Quesneville H."/>
            <person name="Raines C."/>
            <person name="Rensing S."/>
            <person name="Riano-Pachon D.M."/>
            <person name="Richier S."/>
            <person name="Rokitta S."/>
            <person name="Salamov A."/>
            <person name="Sarno A.F."/>
            <person name="Schmutz J."/>
            <person name="Schroeder D."/>
            <person name="Shiraiwa Y."/>
            <person name="Soanes D.M."/>
            <person name="Valentin K."/>
            <person name="Van Der Giezen M."/>
            <person name="Van Der Peer Y."/>
            <person name="Vardi A."/>
            <person name="Verret F."/>
            <person name="Von Dassow P."/>
            <person name="Wheeler G."/>
            <person name="Williams B."/>
            <person name="Wilson W."/>
            <person name="Wolfe G."/>
            <person name="Wurch L.L."/>
            <person name="Young J."/>
            <person name="Dacks J.B."/>
            <person name="Delwiche C.F."/>
            <person name="Dyhrman S."/>
            <person name="Glockner G."/>
            <person name="John U."/>
            <person name="Richards T."/>
            <person name="Worden A.Z."/>
            <person name="Zhang X."/>
            <person name="Grigoriev I.V."/>
        </authorList>
    </citation>
    <scope>NUCLEOTIDE SEQUENCE</scope>
    <source>
        <strain evidence="5">CCMP1516</strain>
    </source>
</reference>
<dbReference type="CDD" id="cd06849">
    <property type="entry name" value="lipoyl_domain"/>
    <property type="match status" value="1"/>
</dbReference>
<dbReference type="PROSITE" id="PS00189">
    <property type="entry name" value="LIPOYL"/>
    <property type="match status" value="1"/>
</dbReference>
<evidence type="ECO:0000259" key="4">
    <source>
        <dbReference type="PROSITE" id="PS50968"/>
    </source>
</evidence>
<dbReference type="GO" id="GO:0006099">
    <property type="term" value="P:tricarboxylic acid cycle"/>
    <property type="evidence" value="ECO:0007669"/>
    <property type="project" value="TreeGrafter"/>
</dbReference>
<accession>R1G582</accession>
<dbReference type="PANTHER" id="PTHR43416:SF5">
    <property type="entry name" value="DIHYDROLIPOYLLYSINE-RESIDUE SUCCINYLTRANSFERASE COMPONENT OF 2-OXOGLUTARATE DEHYDROGENASE COMPLEX, MITOCHONDRIAL"/>
    <property type="match status" value="1"/>
</dbReference>
<feature type="non-terminal residue" evidence="5">
    <location>
        <position position="144"/>
    </location>
</feature>
<dbReference type="PROSITE" id="PS50968">
    <property type="entry name" value="BIOTINYL_LIPOYL"/>
    <property type="match status" value="1"/>
</dbReference>
<dbReference type="KEGG" id="ehx:EMIHUDRAFT_221999"/>
<dbReference type="AlphaFoldDB" id="R1G582"/>
<evidence type="ECO:0000256" key="3">
    <source>
        <dbReference type="ARBA" id="ARBA00022946"/>
    </source>
</evidence>
<comment type="similarity">
    <text evidence="1">Belongs to the 2-oxoacid dehydrogenase family.</text>
</comment>